<dbReference type="PANTHER" id="PTHR34825">
    <property type="entry name" value="CONSERVED PROTEIN, WITH A WEAK D-GALACTARATE DEHYDRATASE/ALTRONATE HYDROLASE DOMAIN"/>
    <property type="match status" value="1"/>
</dbReference>
<name>C6LGX7_9FIRM</name>
<organism evidence="3 4">
    <name type="scientific">Marvinbryantia formatexigens DSM 14469</name>
    <dbReference type="NCBI Taxonomy" id="478749"/>
    <lineage>
        <taxon>Bacteria</taxon>
        <taxon>Bacillati</taxon>
        <taxon>Bacillota</taxon>
        <taxon>Clostridia</taxon>
        <taxon>Lachnospirales</taxon>
        <taxon>Lachnospiraceae</taxon>
        <taxon>Marvinbryantia</taxon>
    </lineage>
</organism>
<proteinExistence type="predicted"/>
<dbReference type="PANTHER" id="PTHR34825:SF1">
    <property type="entry name" value="AAA-ATPASE-LIKE DOMAIN-CONTAINING PROTEIN"/>
    <property type="match status" value="1"/>
</dbReference>
<protein>
    <recommendedName>
        <fullName evidence="2">AAA-ATPase-like domain-containing protein</fullName>
    </recommendedName>
</protein>
<dbReference type="STRING" id="168384.SAMN05660368_02667"/>
<feature type="domain" description="AAA-ATPase-like" evidence="2">
    <location>
        <begin position="29"/>
        <end position="259"/>
    </location>
</feature>
<comment type="caution">
    <text evidence="3">The sequence shown here is derived from an EMBL/GenBank/DDBJ whole genome shotgun (WGS) entry which is preliminary data.</text>
</comment>
<evidence type="ECO:0000313" key="4">
    <source>
        <dbReference type="Proteomes" id="UP000005561"/>
    </source>
</evidence>
<evidence type="ECO:0000313" key="3">
    <source>
        <dbReference type="EMBL" id="EET60035.1"/>
    </source>
</evidence>
<evidence type="ECO:0000259" key="2">
    <source>
        <dbReference type="Pfam" id="PF09820"/>
    </source>
</evidence>
<feature type="compositionally biased region" description="Basic and acidic residues" evidence="1">
    <location>
        <begin position="1"/>
        <end position="21"/>
    </location>
</feature>
<accession>C6LGX7</accession>
<sequence length="586" mass="68937">MKVCENTKKDYKSGEKMERRGSRMRKAMPIGVDDFEDLITSGYYYVDKTMFIKELLDLQGKVNLFTRPRRFGKTLNLSMLQHFFEDTGSTEKNEANRKLFCGLQIMTVGEEYTKQMGKYPVISLTLKSAKQNTFESALFKIKEEIAGEFRRHEILLESEKLSEEDRQIFRRIMNRKGAYDEYSGALKFLSECLFKVTGEKTVILLDEYDVPLENAYFSGFYDEMVSFIRSLFESALKTNRFLKFAVITGCLRISRESIFTGLNHLNIISVLDRRYSEHFGFTEQEVLQAMMYYGVEKRFDDMKRWYDGYTFGDTEVYNPWSVIKFLYDLDASIDAFPRPYWINTSSNEIVKEMVKRADREMKGQLEMLLDGKTLDIPVHEEITYGDMYDNGENLWNFLYFTGYLTKKEEYFSEATIFLKVRIPNVEVKTIYQNTILNWFRDNLKKQDFRDLYRAMENRDAGRMSEILNEQLWSTISFYDSAENFYHGFLAGILSQSEQYLVQSNRETGDGRCDLMIKSPSLRGKAFVIELKVSKEIDDLEKDAEIAIRQIHDRGYIKELQAEGYRDITCYGISFFRKDCEVRLDEA</sequence>
<dbReference type="Pfam" id="PF08011">
    <property type="entry name" value="PDDEXK_9"/>
    <property type="match status" value="1"/>
</dbReference>
<dbReference type="AlphaFoldDB" id="C6LGX7"/>
<feature type="region of interest" description="Disordered" evidence="1">
    <location>
        <begin position="1"/>
        <end position="22"/>
    </location>
</feature>
<dbReference type="Proteomes" id="UP000005561">
    <property type="component" value="Unassembled WGS sequence"/>
</dbReference>
<evidence type="ECO:0000256" key="1">
    <source>
        <dbReference type="SAM" id="MobiDB-lite"/>
    </source>
</evidence>
<dbReference type="Pfam" id="PF09820">
    <property type="entry name" value="AAA-ATPase_like"/>
    <property type="match status" value="1"/>
</dbReference>
<keyword evidence="4" id="KW-1185">Reference proteome</keyword>
<dbReference type="EMBL" id="ACCL02000013">
    <property type="protein sequence ID" value="EET60035.1"/>
    <property type="molecule type" value="Genomic_DNA"/>
</dbReference>
<dbReference type="eggNOG" id="COG4637">
    <property type="taxonomic scope" value="Bacteria"/>
</dbReference>
<reference evidence="3" key="1">
    <citation type="submission" date="2009-07" db="EMBL/GenBank/DDBJ databases">
        <authorList>
            <person name="Weinstock G."/>
            <person name="Sodergren E."/>
            <person name="Clifton S."/>
            <person name="Fulton L."/>
            <person name="Fulton B."/>
            <person name="Courtney L."/>
            <person name="Fronick C."/>
            <person name="Harrison M."/>
            <person name="Strong C."/>
            <person name="Farmer C."/>
            <person name="Delahaunty K."/>
            <person name="Markovic C."/>
            <person name="Hall O."/>
            <person name="Minx P."/>
            <person name="Tomlinson C."/>
            <person name="Mitreva M."/>
            <person name="Nelson J."/>
            <person name="Hou S."/>
            <person name="Wollam A."/>
            <person name="Pepin K.H."/>
            <person name="Johnson M."/>
            <person name="Bhonagiri V."/>
            <person name="Nash W.E."/>
            <person name="Warren W."/>
            <person name="Chinwalla A."/>
            <person name="Mardis E.R."/>
            <person name="Wilson R.K."/>
        </authorList>
    </citation>
    <scope>NUCLEOTIDE SEQUENCE [LARGE SCALE GENOMIC DNA]</scope>
    <source>
        <strain evidence="3">DSM 14469</strain>
    </source>
</reference>
<gene>
    <name evidence="3" type="ORF">BRYFOR_07886</name>
</gene>
<dbReference type="InterPro" id="IPR012547">
    <property type="entry name" value="PDDEXK_9"/>
</dbReference>
<dbReference type="InterPro" id="IPR018631">
    <property type="entry name" value="AAA-ATPase-like_dom"/>
</dbReference>